<reference evidence="1 2" key="1">
    <citation type="journal article" date="2024" name="Nat. Commun.">
        <title>Phylogenomics reveals the evolutionary origins of lichenization in chlorophyte algae.</title>
        <authorList>
            <person name="Puginier C."/>
            <person name="Libourel C."/>
            <person name="Otte J."/>
            <person name="Skaloud P."/>
            <person name="Haon M."/>
            <person name="Grisel S."/>
            <person name="Petersen M."/>
            <person name="Berrin J.G."/>
            <person name="Delaux P.M."/>
            <person name="Dal Grande F."/>
            <person name="Keller J."/>
        </authorList>
    </citation>
    <scope>NUCLEOTIDE SEQUENCE [LARGE SCALE GENOMIC DNA]</scope>
    <source>
        <strain evidence="1 2">SAG 2043</strain>
    </source>
</reference>
<accession>A0AAW1QPM8</accession>
<name>A0AAW1QPM8_9CHLO</name>
<dbReference type="SUPFAM" id="SSF55298">
    <property type="entry name" value="YjgF-like"/>
    <property type="match status" value="1"/>
</dbReference>
<comment type="caution">
    <text evidence="1">The sequence shown here is derived from an EMBL/GenBank/DDBJ whole genome shotgun (WGS) entry which is preliminary data.</text>
</comment>
<dbReference type="InterPro" id="IPR035959">
    <property type="entry name" value="RutC-like_sf"/>
</dbReference>
<gene>
    <name evidence="1" type="ORF">WJX72_002808</name>
</gene>
<evidence type="ECO:0000313" key="1">
    <source>
        <dbReference type="EMBL" id="KAK9823443.1"/>
    </source>
</evidence>
<dbReference type="Proteomes" id="UP001489004">
    <property type="component" value="Unassembled WGS sequence"/>
</dbReference>
<evidence type="ECO:0000313" key="2">
    <source>
        <dbReference type="Proteomes" id="UP001489004"/>
    </source>
</evidence>
<sequence length="131" mass="13678">MAVRPAGSADQEGSLTQRAAYGAGHIQIHNGIAYFSALHAPDLASADAHTVGGQTRQVVRLLEAKLQQHGCSKEQLLTVTVTLKDMPGAEQAFGESWGSWTDMPATHILVGACGKDVLVAISGAFCLPPAK</sequence>
<dbReference type="Gene3D" id="3.30.1330.40">
    <property type="entry name" value="RutC-like"/>
    <property type="match status" value="1"/>
</dbReference>
<protein>
    <submittedName>
        <fullName evidence="1">Uncharacterized protein</fullName>
    </submittedName>
</protein>
<proteinExistence type="predicted"/>
<organism evidence="1 2">
    <name type="scientific">[Myrmecia] bisecta</name>
    <dbReference type="NCBI Taxonomy" id="41462"/>
    <lineage>
        <taxon>Eukaryota</taxon>
        <taxon>Viridiplantae</taxon>
        <taxon>Chlorophyta</taxon>
        <taxon>core chlorophytes</taxon>
        <taxon>Trebouxiophyceae</taxon>
        <taxon>Trebouxiales</taxon>
        <taxon>Trebouxiaceae</taxon>
        <taxon>Myrmecia</taxon>
    </lineage>
</organism>
<keyword evidence="2" id="KW-1185">Reference proteome</keyword>
<dbReference type="EMBL" id="JALJOR010000002">
    <property type="protein sequence ID" value="KAK9823443.1"/>
    <property type="molecule type" value="Genomic_DNA"/>
</dbReference>
<dbReference type="AlphaFoldDB" id="A0AAW1QPM8"/>